<sequence>MKATLKGLVRTAAIAGGLEVSHLISRLGAFSAARGLGAVFTLHHVRPYSPRPFAANGHLEVTPDFLDAAIRRLRAEGYRFLALDEVVALRGTPTDGRPFAVFTLDDGYRDNAEHALPVFERHGVPFTVFVTKGFSERSHTMWWETAEALLNATEKFTIETDSGPITHKVETLAAKRAVFGELSQAICGPQESLAIARLDAAARSVGIDPAAIVADLVMTAEELQALARHPLAHLGAHTISHRALDFLGDAELLSELSGSADYVEALVGHRPKCLAYPYGDQRSATRRVATLAARAGFTLAVTTRASTIDKDTLAEPLLLPRISLNGLYQKPRYVAALASGIPFRLTG</sequence>
<dbReference type="PANTHER" id="PTHR34216">
    <property type="match status" value="1"/>
</dbReference>
<dbReference type="PANTHER" id="PTHR34216:SF7">
    <property type="entry name" value="POLY-BETA-1,6-N-ACETYL-D-GLUCOSAMINE N-DEACETYLASE"/>
    <property type="match status" value="1"/>
</dbReference>
<dbReference type="OrthoDB" id="9782872at2"/>
<dbReference type="PROSITE" id="PS51677">
    <property type="entry name" value="NODB"/>
    <property type="match status" value="1"/>
</dbReference>
<dbReference type="Pfam" id="PF01522">
    <property type="entry name" value="Polysacc_deac_1"/>
    <property type="match status" value="2"/>
</dbReference>
<evidence type="ECO:0000256" key="5">
    <source>
        <dbReference type="ARBA" id="ARBA00032976"/>
    </source>
</evidence>
<evidence type="ECO:0000313" key="8">
    <source>
        <dbReference type="Proteomes" id="UP000254764"/>
    </source>
</evidence>
<dbReference type="GO" id="GO:0016810">
    <property type="term" value="F:hydrolase activity, acting on carbon-nitrogen (but not peptide) bonds"/>
    <property type="evidence" value="ECO:0007669"/>
    <property type="project" value="InterPro"/>
</dbReference>
<evidence type="ECO:0000259" key="6">
    <source>
        <dbReference type="PROSITE" id="PS51677"/>
    </source>
</evidence>
<keyword evidence="8" id="KW-1185">Reference proteome</keyword>
<evidence type="ECO:0000256" key="2">
    <source>
        <dbReference type="ARBA" id="ARBA00010973"/>
    </source>
</evidence>
<dbReference type="Gene3D" id="3.20.20.370">
    <property type="entry name" value="Glycoside hydrolase/deacetylase"/>
    <property type="match status" value="1"/>
</dbReference>
<protein>
    <recommendedName>
        <fullName evidence="3">Chitooligosaccharide deacetylase</fullName>
    </recommendedName>
    <alternativeName>
        <fullName evidence="5">Nodulation protein B</fullName>
    </alternativeName>
</protein>
<organism evidence="7 8">
    <name type="scientific">Ciceribacter selenitireducens ATCC BAA-1503</name>
    <dbReference type="NCBI Taxonomy" id="1336235"/>
    <lineage>
        <taxon>Bacteria</taxon>
        <taxon>Pseudomonadati</taxon>
        <taxon>Pseudomonadota</taxon>
        <taxon>Alphaproteobacteria</taxon>
        <taxon>Hyphomicrobiales</taxon>
        <taxon>Rhizobiaceae</taxon>
        <taxon>Ciceribacter</taxon>
    </lineage>
</organism>
<reference evidence="8" key="1">
    <citation type="submission" date="2018-07" db="EMBL/GenBank/DDBJ databases">
        <authorList>
            <person name="Peiro R."/>
            <person name="Begona"/>
            <person name="Cbmso G."/>
            <person name="Lopez M."/>
            <person name="Gonzalez S."/>
        </authorList>
    </citation>
    <scope>NUCLEOTIDE SEQUENCE [LARGE SCALE GENOMIC DNA]</scope>
</reference>
<evidence type="ECO:0000256" key="4">
    <source>
        <dbReference type="ARBA" id="ARBA00022729"/>
    </source>
</evidence>
<evidence type="ECO:0000256" key="1">
    <source>
        <dbReference type="ARBA" id="ARBA00003236"/>
    </source>
</evidence>
<proteinExistence type="inferred from homology"/>
<name>A0A376AKP5_9HYPH</name>
<accession>A0A376AKP5</accession>
<feature type="domain" description="NodB homology" evidence="6">
    <location>
        <begin position="98"/>
        <end position="347"/>
    </location>
</feature>
<evidence type="ECO:0000313" key="7">
    <source>
        <dbReference type="EMBL" id="SSC68359.1"/>
    </source>
</evidence>
<dbReference type="EMBL" id="UEYP01000007">
    <property type="protein sequence ID" value="SSC68359.1"/>
    <property type="molecule type" value="Genomic_DNA"/>
</dbReference>
<dbReference type="SUPFAM" id="SSF88713">
    <property type="entry name" value="Glycoside hydrolase/deacetylase"/>
    <property type="match status" value="1"/>
</dbReference>
<dbReference type="RefSeq" id="WP_115670920.1">
    <property type="nucleotide sequence ID" value="NZ_UEYP01000007.1"/>
</dbReference>
<keyword evidence="4" id="KW-0732">Signal</keyword>
<evidence type="ECO:0000256" key="3">
    <source>
        <dbReference type="ARBA" id="ARBA00020071"/>
    </source>
</evidence>
<dbReference type="InterPro" id="IPR011330">
    <property type="entry name" value="Glyco_hydro/deAcase_b/a-brl"/>
</dbReference>
<comment type="similarity">
    <text evidence="2">Belongs to the polysaccharide deacetylase family.</text>
</comment>
<gene>
    <name evidence="7" type="ORF">RHIZ70_4067</name>
</gene>
<dbReference type="InterPro" id="IPR002509">
    <property type="entry name" value="NODB_dom"/>
</dbReference>
<dbReference type="GO" id="GO:0005975">
    <property type="term" value="P:carbohydrate metabolic process"/>
    <property type="evidence" value="ECO:0007669"/>
    <property type="project" value="InterPro"/>
</dbReference>
<dbReference type="AlphaFoldDB" id="A0A376AKP5"/>
<dbReference type="Proteomes" id="UP000254764">
    <property type="component" value="Unassembled WGS sequence"/>
</dbReference>
<dbReference type="STRING" id="1336235.GCA_000518785_02664"/>
<comment type="function">
    <text evidence="1">Is involved in generating a small heat-stable compound (Nod), an acylated oligomer of N-acetylglucosamine, that stimulates mitosis in various plant protoplasts.</text>
</comment>
<dbReference type="InterPro" id="IPR051398">
    <property type="entry name" value="Polysacch_Deacetylase"/>
</dbReference>